<feature type="region of interest" description="Disordered" evidence="1">
    <location>
        <begin position="94"/>
        <end position="137"/>
    </location>
</feature>
<organism evidence="2 3">
    <name type="scientific">Cryptosporidium canis</name>
    <dbReference type="NCBI Taxonomy" id="195482"/>
    <lineage>
        <taxon>Eukaryota</taxon>
        <taxon>Sar</taxon>
        <taxon>Alveolata</taxon>
        <taxon>Apicomplexa</taxon>
        <taxon>Conoidasida</taxon>
        <taxon>Coccidia</taxon>
        <taxon>Eucoccidiorida</taxon>
        <taxon>Eimeriorina</taxon>
        <taxon>Cryptosporidiidae</taxon>
        <taxon>Cryptosporidium</taxon>
    </lineage>
</organism>
<protein>
    <submittedName>
        <fullName evidence="2">Uncharacterized protein</fullName>
    </submittedName>
</protein>
<reference evidence="2" key="1">
    <citation type="submission" date="2022-10" db="EMBL/GenBank/DDBJ databases">
        <title>Adaptive evolution leads to modifications in subtelomeric GC content in a zoonotic Cryptosporidium species.</title>
        <authorList>
            <person name="Li J."/>
            <person name="Feng Y."/>
            <person name="Xiao L."/>
        </authorList>
    </citation>
    <scope>NUCLEOTIDE SEQUENCE</scope>
    <source>
        <strain evidence="2">25894</strain>
    </source>
</reference>
<name>A0ABQ8P4Z3_9CRYT</name>
<sequence>MDRTSIIGCVGWRAETEGRDGGQQGVVGRGCRIQTAQVSVESVTIKFWVISQGCSNALESVQLKDGPVYFRINVYESSTLEGVVVGDDFVSIGPNKSPRGVKEGQHYRDKEREHRRKEKPCSVRKGPQPEVETGSRGKTGANICMYFVAPSTHREDTDYIQESVQERERERQVLGFVQTGSRGGLEVSPGTDV</sequence>
<dbReference type="EMBL" id="JAPCXB010000105">
    <property type="protein sequence ID" value="KAJ1608113.1"/>
    <property type="molecule type" value="Genomic_DNA"/>
</dbReference>
<evidence type="ECO:0000313" key="3">
    <source>
        <dbReference type="Proteomes" id="UP001071777"/>
    </source>
</evidence>
<evidence type="ECO:0000313" key="2">
    <source>
        <dbReference type="EMBL" id="KAJ1608113.1"/>
    </source>
</evidence>
<feature type="compositionally biased region" description="Basic and acidic residues" evidence="1">
    <location>
        <begin position="100"/>
        <end position="112"/>
    </location>
</feature>
<accession>A0ABQ8P4Z3</accession>
<keyword evidence="3" id="KW-1185">Reference proteome</keyword>
<proteinExistence type="predicted"/>
<evidence type="ECO:0000256" key="1">
    <source>
        <dbReference type="SAM" id="MobiDB-lite"/>
    </source>
</evidence>
<dbReference type="Proteomes" id="UP001071777">
    <property type="component" value="Unassembled WGS sequence"/>
</dbReference>
<comment type="caution">
    <text evidence="2">The sequence shown here is derived from an EMBL/GenBank/DDBJ whole genome shotgun (WGS) entry which is preliminary data.</text>
</comment>
<gene>
    <name evidence="2" type="ORF">OJ252_2640</name>
</gene>